<dbReference type="Gene3D" id="2.30.30.240">
    <property type="entry name" value="PRC-barrel domain"/>
    <property type="match status" value="1"/>
</dbReference>
<dbReference type="Pfam" id="PF01782">
    <property type="entry name" value="RimM"/>
    <property type="match status" value="1"/>
</dbReference>
<dbReference type="GO" id="GO:0043022">
    <property type="term" value="F:ribosome binding"/>
    <property type="evidence" value="ECO:0007669"/>
    <property type="project" value="InterPro"/>
</dbReference>
<reference evidence="9" key="1">
    <citation type="journal article" date="2024" name="Int. J. Syst. Evol. Microbiol.">
        <title>Methylomarinovum tepidoasis sp. nov., a moderately thermophilic methanotroph of the family Methylothermaceae isolated from a deep-sea hydrothermal field.</title>
        <authorList>
            <person name="Hirayama H."/>
            <person name="Takaki Y."/>
            <person name="Abe M."/>
            <person name="Miyazaki M."/>
            <person name="Uematsu K."/>
            <person name="Matsui Y."/>
            <person name="Takai K."/>
        </authorList>
    </citation>
    <scope>NUCLEOTIDE SEQUENCE [LARGE SCALE GENOMIC DNA]</scope>
    <source>
        <strain evidence="9">IT-9</strain>
    </source>
</reference>
<dbReference type="AlphaFoldDB" id="A0AAU9C0V9"/>
<evidence type="ECO:0000259" key="6">
    <source>
        <dbReference type="Pfam" id="PF01782"/>
    </source>
</evidence>
<keyword evidence="3 5" id="KW-0698">rRNA processing</keyword>
<dbReference type="InterPro" id="IPR011961">
    <property type="entry name" value="RimM"/>
</dbReference>
<accession>A0AAU9C0V9</accession>
<dbReference type="SUPFAM" id="SSF50447">
    <property type="entry name" value="Translation proteins"/>
    <property type="match status" value="1"/>
</dbReference>
<evidence type="ECO:0000256" key="5">
    <source>
        <dbReference type="HAMAP-Rule" id="MF_00014"/>
    </source>
</evidence>
<evidence type="ECO:0000256" key="4">
    <source>
        <dbReference type="ARBA" id="ARBA00023186"/>
    </source>
</evidence>
<dbReference type="HAMAP" id="MF_00014">
    <property type="entry name" value="Ribosome_mat_RimM"/>
    <property type="match status" value="1"/>
</dbReference>
<keyword evidence="9" id="KW-1185">Reference proteome</keyword>
<gene>
    <name evidence="5" type="primary">rimM</name>
    <name evidence="8" type="ORF">MIT9_P1901</name>
</gene>
<keyword evidence="1 5" id="KW-0963">Cytoplasm</keyword>
<protein>
    <recommendedName>
        <fullName evidence="5">Ribosome maturation factor RimM</fullName>
    </recommendedName>
</protein>
<dbReference type="InterPro" id="IPR009000">
    <property type="entry name" value="Transl_B-barrel_sf"/>
</dbReference>
<dbReference type="NCBIfam" id="TIGR02273">
    <property type="entry name" value="16S_RimM"/>
    <property type="match status" value="1"/>
</dbReference>
<dbReference type="InterPro" id="IPR036976">
    <property type="entry name" value="RimM_N_sf"/>
</dbReference>
<dbReference type="GO" id="GO:0006364">
    <property type="term" value="P:rRNA processing"/>
    <property type="evidence" value="ECO:0007669"/>
    <property type="project" value="UniProtKB-UniRule"/>
</dbReference>
<dbReference type="GO" id="GO:0005737">
    <property type="term" value="C:cytoplasm"/>
    <property type="evidence" value="ECO:0007669"/>
    <property type="project" value="UniProtKB-SubCell"/>
</dbReference>
<dbReference type="EMBL" id="AP024714">
    <property type="protein sequence ID" value="BCX82315.1"/>
    <property type="molecule type" value="Genomic_DNA"/>
</dbReference>
<comment type="subcellular location">
    <subcellularLocation>
        <location evidence="5">Cytoplasm</location>
    </subcellularLocation>
</comment>
<dbReference type="Proteomes" id="UP001321825">
    <property type="component" value="Chromosome"/>
</dbReference>
<dbReference type="GO" id="GO:0005840">
    <property type="term" value="C:ribosome"/>
    <property type="evidence" value="ECO:0007669"/>
    <property type="project" value="InterPro"/>
</dbReference>
<evidence type="ECO:0000256" key="3">
    <source>
        <dbReference type="ARBA" id="ARBA00022552"/>
    </source>
</evidence>
<evidence type="ECO:0000313" key="9">
    <source>
        <dbReference type="Proteomes" id="UP001321825"/>
    </source>
</evidence>
<comment type="function">
    <text evidence="5">An accessory protein needed during the final step in the assembly of 30S ribosomal subunit, possibly for assembly of the head region. Essential for efficient processing of 16S rRNA. May be needed both before and after RbfA during the maturation of 16S rRNA. It has affinity for free ribosomal 30S subunits but not for 70S ribosomes.</text>
</comment>
<dbReference type="PANTHER" id="PTHR33692">
    <property type="entry name" value="RIBOSOME MATURATION FACTOR RIMM"/>
    <property type="match status" value="1"/>
</dbReference>
<dbReference type="KEGG" id="mcau:MIT9_P1901"/>
<dbReference type="InterPro" id="IPR002676">
    <property type="entry name" value="RimM_N"/>
</dbReference>
<comment type="similarity">
    <text evidence="5">Belongs to the RimM family.</text>
</comment>
<sequence>MRAAADREILLGEISGVFGVRGWVKVYSHTQPRENILSYSPWRLRHRGETRQVRLLEGRCQGKTVVARLEGVESREQAEALRGAGVFVTRSQLPPLPAGEYYWHDLIGLEVRDVEGRVLGRVIRLMETGANDVLVLEGPEGREILVPWIRDRVIRRVDLEAGVIEVDWDPDY</sequence>
<comment type="domain">
    <text evidence="5">The PRC barrel domain binds ribosomal protein uS19.</text>
</comment>
<evidence type="ECO:0000313" key="8">
    <source>
        <dbReference type="EMBL" id="BCX82315.1"/>
    </source>
</evidence>
<dbReference type="PANTHER" id="PTHR33692:SF1">
    <property type="entry name" value="RIBOSOME MATURATION FACTOR RIMM"/>
    <property type="match status" value="1"/>
</dbReference>
<keyword evidence="4 5" id="KW-0143">Chaperone</keyword>
<comment type="subunit">
    <text evidence="5">Binds ribosomal protein uS19.</text>
</comment>
<feature type="domain" description="Ribosome maturation factor RimM PRC barrel" evidence="7">
    <location>
        <begin position="103"/>
        <end position="169"/>
    </location>
</feature>
<feature type="domain" description="RimM N-terminal" evidence="6">
    <location>
        <begin position="11"/>
        <end position="92"/>
    </location>
</feature>
<organism evidence="8 9">
    <name type="scientific">Methylomarinovum caldicuralii</name>
    <dbReference type="NCBI Taxonomy" id="438856"/>
    <lineage>
        <taxon>Bacteria</taxon>
        <taxon>Pseudomonadati</taxon>
        <taxon>Pseudomonadota</taxon>
        <taxon>Gammaproteobacteria</taxon>
        <taxon>Methylococcales</taxon>
        <taxon>Methylothermaceae</taxon>
        <taxon>Methylomarinovum</taxon>
    </lineage>
</organism>
<name>A0AAU9C0V9_9GAMM</name>
<keyword evidence="2 5" id="KW-0690">Ribosome biogenesis</keyword>
<evidence type="ECO:0000256" key="2">
    <source>
        <dbReference type="ARBA" id="ARBA00022517"/>
    </source>
</evidence>
<dbReference type="Gene3D" id="2.40.30.60">
    <property type="entry name" value="RimM"/>
    <property type="match status" value="1"/>
</dbReference>
<evidence type="ECO:0000259" key="7">
    <source>
        <dbReference type="Pfam" id="PF24986"/>
    </source>
</evidence>
<dbReference type="GO" id="GO:0042274">
    <property type="term" value="P:ribosomal small subunit biogenesis"/>
    <property type="evidence" value="ECO:0007669"/>
    <property type="project" value="UniProtKB-UniRule"/>
</dbReference>
<dbReference type="InterPro" id="IPR011033">
    <property type="entry name" value="PRC_barrel-like_sf"/>
</dbReference>
<proteinExistence type="inferred from homology"/>
<evidence type="ECO:0000256" key="1">
    <source>
        <dbReference type="ARBA" id="ARBA00022490"/>
    </source>
</evidence>
<dbReference type="Pfam" id="PF24986">
    <property type="entry name" value="PRC_RimM"/>
    <property type="match status" value="1"/>
</dbReference>
<dbReference type="InterPro" id="IPR056792">
    <property type="entry name" value="PRC_RimM"/>
</dbReference>
<dbReference type="SUPFAM" id="SSF50346">
    <property type="entry name" value="PRC-barrel domain"/>
    <property type="match status" value="1"/>
</dbReference>